<comment type="caution">
    <text evidence="7">The sequence shown here is derived from an EMBL/GenBank/DDBJ whole genome shotgun (WGS) entry which is preliminary data.</text>
</comment>
<dbReference type="GO" id="GO:0005743">
    <property type="term" value="C:mitochondrial inner membrane"/>
    <property type="evidence" value="ECO:0007669"/>
    <property type="project" value="TreeGrafter"/>
</dbReference>
<evidence type="ECO:0000313" key="7">
    <source>
        <dbReference type="EMBL" id="MQM14684.1"/>
    </source>
</evidence>
<dbReference type="PANTHER" id="PTHR12428">
    <property type="entry name" value="OXA1"/>
    <property type="match status" value="1"/>
</dbReference>
<keyword evidence="3" id="KW-0812">Transmembrane</keyword>
<name>A0A843X7A6_COLES</name>
<dbReference type="OrthoDB" id="2148490at2759"/>
<dbReference type="GO" id="GO:0032977">
    <property type="term" value="F:membrane insertase activity"/>
    <property type="evidence" value="ECO:0007669"/>
    <property type="project" value="InterPro"/>
</dbReference>
<reference evidence="7" key="1">
    <citation type="submission" date="2017-07" db="EMBL/GenBank/DDBJ databases">
        <title>Taro Niue Genome Assembly and Annotation.</title>
        <authorList>
            <person name="Atibalentja N."/>
            <person name="Keating K."/>
            <person name="Fields C.J."/>
        </authorList>
    </citation>
    <scope>NUCLEOTIDE SEQUENCE</scope>
    <source>
        <strain evidence="7">Niue_2</strain>
        <tissue evidence="7">Leaf</tissue>
    </source>
</reference>
<comment type="subcellular location">
    <subcellularLocation>
        <location evidence="1">Membrane</location>
        <topology evidence="1">Multi-pass membrane protein</topology>
    </subcellularLocation>
</comment>
<dbReference type="EMBL" id="NMUH01006189">
    <property type="protein sequence ID" value="MQM14684.1"/>
    <property type="molecule type" value="Genomic_DNA"/>
</dbReference>
<dbReference type="Proteomes" id="UP000652761">
    <property type="component" value="Unassembled WGS sequence"/>
</dbReference>
<protein>
    <submittedName>
        <fullName evidence="7">Uncharacterized protein</fullName>
    </submittedName>
</protein>
<evidence type="ECO:0000256" key="4">
    <source>
        <dbReference type="ARBA" id="ARBA00022989"/>
    </source>
</evidence>
<dbReference type="InterPro" id="IPR001708">
    <property type="entry name" value="YidC/ALB3/OXA1/COX18"/>
</dbReference>
<evidence type="ECO:0000256" key="1">
    <source>
        <dbReference type="ARBA" id="ARBA00004141"/>
    </source>
</evidence>
<dbReference type="GO" id="GO:0032979">
    <property type="term" value="P:protein insertion into mitochondrial inner membrane from matrix"/>
    <property type="evidence" value="ECO:0007669"/>
    <property type="project" value="TreeGrafter"/>
</dbReference>
<sequence length="386" mass="41542">MAAAKARATVGGSDNHGASMCLLPSFGIRSEICFPRMMRFCPRAIIMYCWGESRAAGVSGGGDDGSDSSLGVLGGKKVVVGVVMTSGSGGDDGGGGKGSSFGLEILGLQEGRKQGKCFLWATPFPLVSQGQSDRGSLNMQEGMEGNPMAGTMKNFSRILGFLTIPFTATFPKVVFGNTFELDFRCKISDNTRSGSKCTGLLRLPCLQRFYRERQREAAPSLPAAKKQAIFCYWITSNLFSLTYGLVLKRPPVRKFLNLPEIVPRDATAPRPSFPLFGGSKQMTQTISPSSPVPAQHAQPPEKRISSSSVISHRIRNLERTYPTTASPSLSTLTAAPSPISIITATPSPISMITATPCLVSIITICRPTRNLKFGENHKIYVKNLYV</sequence>
<evidence type="ECO:0000313" key="8">
    <source>
        <dbReference type="Proteomes" id="UP000652761"/>
    </source>
</evidence>
<feature type="region of interest" description="Disordered" evidence="6">
    <location>
        <begin position="284"/>
        <end position="305"/>
    </location>
</feature>
<evidence type="ECO:0000256" key="6">
    <source>
        <dbReference type="SAM" id="MobiDB-lite"/>
    </source>
</evidence>
<gene>
    <name evidence="7" type="ORF">Taro_047619</name>
</gene>
<evidence type="ECO:0000256" key="5">
    <source>
        <dbReference type="ARBA" id="ARBA00023136"/>
    </source>
</evidence>
<proteinExistence type="inferred from homology"/>
<evidence type="ECO:0000256" key="2">
    <source>
        <dbReference type="ARBA" id="ARBA00010583"/>
    </source>
</evidence>
<comment type="similarity">
    <text evidence="2">Belongs to the OXA1/ALB3/YidC (TC 2.A.9.2) family.</text>
</comment>
<evidence type="ECO:0000256" key="3">
    <source>
        <dbReference type="ARBA" id="ARBA00022692"/>
    </source>
</evidence>
<dbReference type="AlphaFoldDB" id="A0A843X7A6"/>
<keyword evidence="4" id="KW-1133">Transmembrane helix</keyword>
<keyword evidence="8" id="KW-1185">Reference proteome</keyword>
<keyword evidence="5" id="KW-0472">Membrane</keyword>
<accession>A0A843X7A6</accession>
<organism evidence="7 8">
    <name type="scientific">Colocasia esculenta</name>
    <name type="common">Wild taro</name>
    <name type="synonym">Arum esculentum</name>
    <dbReference type="NCBI Taxonomy" id="4460"/>
    <lineage>
        <taxon>Eukaryota</taxon>
        <taxon>Viridiplantae</taxon>
        <taxon>Streptophyta</taxon>
        <taxon>Embryophyta</taxon>
        <taxon>Tracheophyta</taxon>
        <taxon>Spermatophyta</taxon>
        <taxon>Magnoliopsida</taxon>
        <taxon>Liliopsida</taxon>
        <taxon>Araceae</taxon>
        <taxon>Aroideae</taxon>
        <taxon>Colocasieae</taxon>
        <taxon>Colocasia</taxon>
    </lineage>
</organism>
<dbReference type="PANTHER" id="PTHR12428:SF34">
    <property type="entry name" value="MITOCHONDRIAL INNER MEMBRANE PROTEIN OXA1-LIKE"/>
    <property type="match status" value="1"/>
</dbReference>